<evidence type="ECO:0000313" key="3">
    <source>
        <dbReference type="Proteomes" id="UP000203896"/>
    </source>
</evidence>
<organism evidence="2 3">
    <name type="scientific">Enterobacteria phage GEC-3S</name>
    <dbReference type="NCBI Taxonomy" id="1222338"/>
    <lineage>
        <taxon>Viruses</taxon>
        <taxon>Duplodnaviria</taxon>
        <taxon>Heunggongvirae</taxon>
        <taxon>Uroviricota</taxon>
        <taxon>Caudoviricetes</taxon>
        <taxon>Pantevenvirales</taxon>
        <taxon>Straboviridae</taxon>
        <taxon>Krischvirus</taxon>
        <taxon>Krischvirus gec3s</taxon>
    </lineage>
</organism>
<sequence>MKLEQAIVYFEMGYDIARVEWEDGDFVRLIDLPETAIALVKVENGIQRNYAFSDEDKQADDWYATCFHHTASKCDSGASMRQ</sequence>
<dbReference type="Proteomes" id="UP000203896">
    <property type="component" value="Segment"/>
</dbReference>
<evidence type="ECO:0000313" key="2">
    <source>
        <dbReference type="EMBL" id="CEO90858.1"/>
    </source>
</evidence>
<accession>A0A0B7MRS3</accession>
<dbReference type="KEGG" id="vg:23301283"/>
<feature type="domain" description="Thoeris anti-defense 2-like" evidence="1">
    <location>
        <begin position="1"/>
        <end position="63"/>
    </location>
</feature>
<reference evidence="2 3" key="1">
    <citation type="submission" date="2012-08" db="EMBL/GenBank/DDBJ databases">
        <title>Selection and characterization of a candidate therapeutic bacteriophage that lyses the German Escherichia coli O104:H4 outbreak strain.</title>
        <authorList>
            <person name="Merabishvilli M."/>
            <person name="De Vos D."/>
            <person name="Verbeken G."/>
            <person name="Kropinski A."/>
            <person name="Vandenheuvel D."/>
            <person name="Lavigne R."/>
            <person name="Wattiau P."/>
            <person name="Mast J."/>
            <person name="Ragimbeau C."/>
            <person name="Mossong J."/>
            <person name="Scheres J."/>
            <person name="Chanishvili N."/>
            <person name="Vaneechoutte M."/>
            <person name="Pirnay J.P."/>
        </authorList>
    </citation>
    <scope>NUCLEOTIDE SEQUENCE [LARGE SCALE GENOMIC DNA]</scope>
</reference>
<dbReference type="GeneID" id="23301283"/>
<dbReference type="Pfam" id="PF11195">
    <property type="entry name" value="Tad2-like"/>
    <property type="match status" value="1"/>
</dbReference>
<protein>
    <recommendedName>
        <fullName evidence="1">Thoeris anti-defense 2-like domain-containing protein</fullName>
    </recommendedName>
</protein>
<evidence type="ECO:0000259" key="1">
    <source>
        <dbReference type="Pfam" id="PF11195"/>
    </source>
</evidence>
<dbReference type="InterPro" id="IPR021361">
    <property type="entry name" value="Tad2-like_dom"/>
</dbReference>
<name>A0A0B7MRS3_9CAUD</name>
<dbReference type="EMBL" id="HE978309">
    <property type="protein sequence ID" value="CEO90858.1"/>
    <property type="molecule type" value="Genomic_DNA"/>
</dbReference>
<keyword evidence="3" id="KW-1185">Reference proteome</keyword>
<dbReference type="RefSeq" id="YP_009118938.1">
    <property type="nucleotide sequence ID" value="NC_025425.1"/>
</dbReference>
<proteinExistence type="predicted"/>
<gene>
    <name evidence="2" type="ORF">BN201_0255</name>
</gene>